<dbReference type="InterPro" id="IPR020084">
    <property type="entry name" value="NUDIX_hydrolase_CS"/>
</dbReference>
<evidence type="ECO:0000313" key="4">
    <source>
        <dbReference type="EMBL" id="EBA05616.1"/>
    </source>
</evidence>
<protein>
    <submittedName>
        <fullName evidence="4">NUDIX domain protein</fullName>
    </submittedName>
</protein>
<dbReference type="CDD" id="cd04682">
    <property type="entry name" value="NUDIX_Hydrolase"/>
    <property type="match status" value="1"/>
</dbReference>
<reference evidence="4 5" key="1">
    <citation type="submission" date="2006-06" db="EMBL/GenBank/DDBJ databases">
        <authorList>
            <person name="Moran M.A."/>
            <person name="Ferriera S."/>
            <person name="Johnson J."/>
            <person name="Kravitz S."/>
            <person name="Beeson K."/>
            <person name="Sutton G."/>
            <person name="Rogers Y.-H."/>
            <person name="Friedman R."/>
            <person name="Frazier M."/>
            <person name="Venter J.C."/>
        </authorList>
    </citation>
    <scope>NUCLEOTIDE SEQUENCE [LARGE SCALE GENOMIC DNA]</scope>
    <source>
        <strain evidence="4 5">E-37</strain>
    </source>
</reference>
<dbReference type="AlphaFoldDB" id="A3KB31"/>
<name>A3KB31_SAGS3</name>
<evidence type="ECO:0000313" key="5">
    <source>
        <dbReference type="Proteomes" id="UP000005713"/>
    </source>
</evidence>
<dbReference type="GO" id="GO:0016787">
    <property type="term" value="F:hydrolase activity"/>
    <property type="evidence" value="ECO:0007669"/>
    <property type="project" value="UniProtKB-KW"/>
</dbReference>
<dbReference type="SUPFAM" id="SSF55811">
    <property type="entry name" value="Nudix"/>
    <property type="match status" value="1"/>
</dbReference>
<sequence length="143" mass="15728">MNSRRFVGAKVMLFAGDELLVLRRDFAPGLSWPGMLDFPGGLAEGGEDPIACVLRETREELGLALDPGLLRWVHLREVDGRQSWFFAAHGPASLVDEVRFGGEGLEWAAIAPMDFVNAPDAVWPFRGILANYLHSGQKKPGRV</sequence>
<evidence type="ECO:0000256" key="1">
    <source>
        <dbReference type="ARBA" id="ARBA00001946"/>
    </source>
</evidence>
<dbReference type="InterPro" id="IPR015797">
    <property type="entry name" value="NUDIX_hydrolase-like_dom_sf"/>
</dbReference>
<feature type="domain" description="Nudix hydrolase" evidence="3">
    <location>
        <begin position="4"/>
        <end position="135"/>
    </location>
</feature>
<organism evidence="4 5">
    <name type="scientific">Sagittula stellata (strain ATCC 700073 / DSM 11524 / E-37)</name>
    <dbReference type="NCBI Taxonomy" id="388399"/>
    <lineage>
        <taxon>Bacteria</taxon>
        <taxon>Pseudomonadati</taxon>
        <taxon>Pseudomonadota</taxon>
        <taxon>Alphaproteobacteria</taxon>
        <taxon>Rhodobacterales</taxon>
        <taxon>Roseobacteraceae</taxon>
        <taxon>Sagittula</taxon>
    </lineage>
</organism>
<dbReference type="EMBL" id="AAYA01000029">
    <property type="protein sequence ID" value="EBA05616.1"/>
    <property type="molecule type" value="Genomic_DNA"/>
</dbReference>
<proteinExistence type="predicted"/>
<dbReference type="Proteomes" id="UP000005713">
    <property type="component" value="Unassembled WGS sequence"/>
</dbReference>
<keyword evidence="2" id="KW-0378">Hydrolase</keyword>
<dbReference type="Pfam" id="PF00293">
    <property type="entry name" value="NUDIX"/>
    <property type="match status" value="1"/>
</dbReference>
<accession>A3KB31</accession>
<dbReference type="Gene3D" id="3.90.79.10">
    <property type="entry name" value="Nucleoside Triphosphate Pyrophosphohydrolase"/>
    <property type="match status" value="1"/>
</dbReference>
<dbReference type="InterPro" id="IPR000086">
    <property type="entry name" value="NUDIX_hydrolase_dom"/>
</dbReference>
<dbReference type="PROSITE" id="PS00893">
    <property type="entry name" value="NUDIX_BOX"/>
    <property type="match status" value="1"/>
</dbReference>
<comment type="caution">
    <text evidence="4">The sequence shown here is derived from an EMBL/GenBank/DDBJ whole genome shotgun (WGS) entry which is preliminary data.</text>
</comment>
<evidence type="ECO:0000259" key="3">
    <source>
        <dbReference type="PROSITE" id="PS51462"/>
    </source>
</evidence>
<dbReference type="eggNOG" id="COG1051">
    <property type="taxonomic scope" value="Bacteria"/>
</dbReference>
<evidence type="ECO:0000256" key="2">
    <source>
        <dbReference type="ARBA" id="ARBA00022801"/>
    </source>
</evidence>
<gene>
    <name evidence="4" type="ORF">SSE37_15993</name>
</gene>
<keyword evidence="5" id="KW-1185">Reference proteome</keyword>
<comment type="cofactor">
    <cofactor evidence="1">
        <name>Mg(2+)</name>
        <dbReference type="ChEBI" id="CHEBI:18420"/>
    </cofactor>
</comment>
<dbReference type="RefSeq" id="WP_005864160.1">
    <property type="nucleotide sequence ID" value="NZ_AAYA01000029.1"/>
</dbReference>
<dbReference type="PROSITE" id="PS51462">
    <property type="entry name" value="NUDIX"/>
    <property type="match status" value="1"/>
</dbReference>
<dbReference type="OrthoDB" id="289720at2"/>